<accession>A0A6L2JQI2</accession>
<dbReference type="AlphaFoldDB" id="A0A6L2JQI2"/>
<name>A0A6L2JQI2_TANCI</name>
<feature type="compositionally biased region" description="Acidic residues" evidence="1">
    <location>
        <begin position="167"/>
        <end position="192"/>
    </location>
</feature>
<sequence>MHTARDDSLLGTMRFVSRHEDTQVYRAILPKAMANQAMLDSIAYKTYYVIASGAEPPKSKKSHKKSDSSISSEASGSGINEGTGTKLGVPNVPKYDFESDKESWGDSEEEDDNDEEDTDDGNDDDDNNDDDDMNDDDDDDETDSERTELDKIKIPNLNKSSFKEHDEEQEEYDDEFNVEEEEKMDEEEDEDVTRELYKDLNMNLGNKDADMTEAEQGGADQHNISYESGFEQEEEDAHVTLKTIHDKNEGPMQSSSVLSDFISKLLNLKNPSPDVNEIASLMNTATIHPPPPSINPL</sequence>
<feature type="region of interest" description="Disordered" evidence="1">
    <location>
        <begin position="53"/>
        <end position="192"/>
    </location>
</feature>
<protein>
    <submittedName>
        <fullName evidence="2">Uncharacterized protein</fullName>
    </submittedName>
</protein>
<dbReference type="EMBL" id="BKCJ010001100">
    <property type="protein sequence ID" value="GEU38837.1"/>
    <property type="molecule type" value="Genomic_DNA"/>
</dbReference>
<feature type="compositionally biased region" description="Low complexity" evidence="1">
    <location>
        <begin position="68"/>
        <end position="77"/>
    </location>
</feature>
<reference evidence="2" key="1">
    <citation type="journal article" date="2019" name="Sci. Rep.">
        <title>Draft genome of Tanacetum cinerariifolium, the natural source of mosquito coil.</title>
        <authorList>
            <person name="Yamashiro T."/>
            <person name="Shiraishi A."/>
            <person name="Satake H."/>
            <person name="Nakayama K."/>
        </authorList>
    </citation>
    <scope>NUCLEOTIDE SEQUENCE</scope>
</reference>
<organism evidence="2">
    <name type="scientific">Tanacetum cinerariifolium</name>
    <name type="common">Dalmatian daisy</name>
    <name type="synonym">Chrysanthemum cinerariifolium</name>
    <dbReference type="NCBI Taxonomy" id="118510"/>
    <lineage>
        <taxon>Eukaryota</taxon>
        <taxon>Viridiplantae</taxon>
        <taxon>Streptophyta</taxon>
        <taxon>Embryophyta</taxon>
        <taxon>Tracheophyta</taxon>
        <taxon>Spermatophyta</taxon>
        <taxon>Magnoliopsida</taxon>
        <taxon>eudicotyledons</taxon>
        <taxon>Gunneridae</taxon>
        <taxon>Pentapetalae</taxon>
        <taxon>asterids</taxon>
        <taxon>campanulids</taxon>
        <taxon>Asterales</taxon>
        <taxon>Asteraceae</taxon>
        <taxon>Asteroideae</taxon>
        <taxon>Anthemideae</taxon>
        <taxon>Anthemidinae</taxon>
        <taxon>Tanacetum</taxon>
    </lineage>
</organism>
<evidence type="ECO:0000256" key="1">
    <source>
        <dbReference type="SAM" id="MobiDB-lite"/>
    </source>
</evidence>
<feature type="compositionally biased region" description="Basic and acidic residues" evidence="1">
    <location>
        <begin position="95"/>
        <end position="104"/>
    </location>
</feature>
<feature type="compositionally biased region" description="Acidic residues" evidence="1">
    <location>
        <begin position="105"/>
        <end position="143"/>
    </location>
</feature>
<comment type="caution">
    <text evidence="2">The sequence shown here is derived from an EMBL/GenBank/DDBJ whole genome shotgun (WGS) entry which is preliminary data.</text>
</comment>
<gene>
    <name evidence="2" type="ORF">Tci_010815</name>
</gene>
<feature type="compositionally biased region" description="Basic and acidic residues" evidence="1">
    <location>
        <begin position="144"/>
        <end position="153"/>
    </location>
</feature>
<evidence type="ECO:0000313" key="2">
    <source>
        <dbReference type="EMBL" id="GEU38837.1"/>
    </source>
</evidence>
<proteinExistence type="predicted"/>